<comment type="caution">
    <text evidence="1">The sequence shown here is derived from an EMBL/GenBank/DDBJ whole genome shotgun (WGS) entry which is preliminary data.</text>
</comment>
<evidence type="ECO:0000313" key="2">
    <source>
        <dbReference type="Proteomes" id="UP000306985"/>
    </source>
</evidence>
<gene>
    <name evidence="1" type="ORF">FDO65_05490</name>
</gene>
<sequence length="153" mass="16395">MTVPLCTQSPTRFDLYGPGVSIVYSTMTIDGSAVFTYRDGNRAADARDEEIHASSTALGTEITVAIEPVAVGFDCDWPDTGPQLPGMQSDVRITVLIPDIHLESDAAAEFDTVAIETTRVWTTPDDLTDGYTPGQVQTYRSIPLRGIAAVVAS</sequence>
<organism evidence="1 2">
    <name type="scientific">Nakamurella flava</name>
    <dbReference type="NCBI Taxonomy" id="2576308"/>
    <lineage>
        <taxon>Bacteria</taxon>
        <taxon>Bacillati</taxon>
        <taxon>Actinomycetota</taxon>
        <taxon>Actinomycetes</taxon>
        <taxon>Nakamurellales</taxon>
        <taxon>Nakamurellaceae</taxon>
        <taxon>Nakamurella</taxon>
    </lineage>
</organism>
<proteinExistence type="predicted"/>
<name>A0A4V6CSD0_9ACTN</name>
<dbReference type="EMBL" id="SZZH01000001">
    <property type="protein sequence ID" value="TKV61095.1"/>
    <property type="molecule type" value="Genomic_DNA"/>
</dbReference>
<dbReference type="RefSeq" id="WP_137448398.1">
    <property type="nucleotide sequence ID" value="NZ_SZZH01000001.1"/>
</dbReference>
<evidence type="ECO:0000313" key="1">
    <source>
        <dbReference type="EMBL" id="TKV61095.1"/>
    </source>
</evidence>
<dbReference type="AlphaFoldDB" id="A0A4V6CSD0"/>
<protein>
    <submittedName>
        <fullName evidence="1">Uncharacterized protein</fullName>
    </submittedName>
</protein>
<dbReference type="OrthoDB" id="8450247at2"/>
<accession>A0A4V6CSD0</accession>
<reference evidence="1 2" key="1">
    <citation type="submission" date="2019-05" db="EMBL/GenBank/DDBJ databases">
        <title>Nakamurella sp. N5BH11, whole genome shotgun sequence.</title>
        <authorList>
            <person name="Tuo L."/>
        </authorList>
    </citation>
    <scope>NUCLEOTIDE SEQUENCE [LARGE SCALE GENOMIC DNA]</scope>
    <source>
        <strain evidence="1 2">N5BH11</strain>
    </source>
</reference>
<keyword evidence="2" id="KW-1185">Reference proteome</keyword>
<dbReference type="Proteomes" id="UP000306985">
    <property type="component" value="Unassembled WGS sequence"/>
</dbReference>